<accession>A0A381FCF5</accession>
<proteinExistence type="predicted"/>
<dbReference type="EMBL" id="UFVR01000004">
    <property type="protein sequence ID" value="SUX44251.1"/>
    <property type="molecule type" value="Genomic_DNA"/>
</dbReference>
<evidence type="ECO:0000313" key="2">
    <source>
        <dbReference type="EMBL" id="SUX44251.1"/>
    </source>
</evidence>
<reference evidence="2 3" key="1">
    <citation type="submission" date="2018-06" db="EMBL/GenBank/DDBJ databases">
        <authorList>
            <consortium name="Pathogen Informatics"/>
            <person name="Doyle S."/>
        </authorList>
    </citation>
    <scope>NUCLEOTIDE SEQUENCE [LARGE SCALE GENOMIC DNA]</scope>
    <source>
        <strain evidence="2 3">NCTC13532</strain>
    </source>
</reference>
<keyword evidence="1" id="KW-0472">Membrane</keyword>
<keyword evidence="1" id="KW-1133">Transmembrane helix</keyword>
<dbReference type="Pfam" id="PF07666">
    <property type="entry name" value="MpPF26"/>
    <property type="match status" value="1"/>
</dbReference>
<feature type="transmembrane region" description="Helical" evidence="1">
    <location>
        <begin position="25"/>
        <end position="58"/>
    </location>
</feature>
<dbReference type="InterPro" id="IPR011655">
    <property type="entry name" value="MpPF26"/>
</dbReference>
<dbReference type="Proteomes" id="UP000254282">
    <property type="component" value="Unassembled WGS sequence"/>
</dbReference>
<name>A0A381FCF5_9FLAO</name>
<evidence type="ECO:0008006" key="4">
    <source>
        <dbReference type="Google" id="ProtNLM"/>
    </source>
</evidence>
<evidence type="ECO:0000256" key="1">
    <source>
        <dbReference type="SAM" id="Phobius"/>
    </source>
</evidence>
<feature type="transmembrane region" description="Helical" evidence="1">
    <location>
        <begin position="84"/>
        <end position="105"/>
    </location>
</feature>
<sequence>MLIVLYNRPMKFLTKEKVRKSRLPYGTAVLVLGISSIALCCCYGLPGIMTGTIALILYRRDKKIYDKDRQRYDNFENLKTGKTLSIIGISISSLYLLYLIFAAIAGKDVVSDPTFIWDWIV</sequence>
<evidence type="ECO:0000313" key="3">
    <source>
        <dbReference type="Proteomes" id="UP000254282"/>
    </source>
</evidence>
<dbReference type="NCBIfam" id="NF040945">
    <property type="entry name" value="CCC_membrane"/>
    <property type="match status" value="1"/>
</dbReference>
<keyword evidence="1" id="KW-0812">Transmembrane</keyword>
<organism evidence="2 3">
    <name type="scientific">Chryseobacterium indoltheticum</name>
    <dbReference type="NCBI Taxonomy" id="254"/>
    <lineage>
        <taxon>Bacteria</taxon>
        <taxon>Pseudomonadati</taxon>
        <taxon>Bacteroidota</taxon>
        <taxon>Flavobacteriia</taxon>
        <taxon>Flavobacteriales</taxon>
        <taxon>Weeksellaceae</taxon>
        <taxon>Chryseobacterium group</taxon>
        <taxon>Chryseobacterium</taxon>
    </lineage>
</organism>
<gene>
    <name evidence="2" type="ORF">NCTC13532_00716</name>
</gene>
<dbReference type="AlphaFoldDB" id="A0A381FCF5"/>
<protein>
    <recommendedName>
        <fullName evidence="4">DUF4190 domain-containing protein</fullName>
    </recommendedName>
</protein>